<dbReference type="OrthoDB" id="5775722at2759"/>
<comment type="subcellular location">
    <subcellularLocation>
        <location evidence="1">Secreted</location>
    </subcellularLocation>
</comment>
<feature type="domain" description="Methyltransferase FkbM" evidence="6">
    <location>
        <begin position="207"/>
        <end position="363"/>
    </location>
</feature>
<feature type="chain" id="PRO_5012042092" description="Methyltransferase FkbM domain-containing protein" evidence="5">
    <location>
        <begin position="16"/>
        <end position="400"/>
    </location>
</feature>
<comment type="caution">
    <text evidence="7">The sequence shown here is derived from an EMBL/GenBank/DDBJ whole genome shotgun (WGS) entry which is preliminary data.</text>
</comment>
<dbReference type="PANTHER" id="PTHR22989:SF5">
    <property type="entry name" value="METHYLTRANSFERASE FKBM DOMAIN-CONTAINING PROTEIN"/>
    <property type="match status" value="1"/>
</dbReference>
<gene>
    <name evidence="7" type="ORF">WR25_06442</name>
</gene>
<dbReference type="InterPro" id="IPR038479">
    <property type="entry name" value="Transthyretin-like_sf"/>
</dbReference>
<name>A0A2A2K8X1_9BILA</name>
<dbReference type="Gene3D" id="2.60.40.3330">
    <property type="match status" value="1"/>
</dbReference>
<comment type="similarity">
    <text evidence="2">Belongs to the nematode transthyretin-like family.</text>
</comment>
<dbReference type="Pfam" id="PF01060">
    <property type="entry name" value="TTR-52"/>
    <property type="match status" value="1"/>
</dbReference>
<evidence type="ECO:0000259" key="6">
    <source>
        <dbReference type="Pfam" id="PF05050"/>
    </source>
</evidence>
<evidence type="ECO:0000256" key="2">
    <source>
        <dbReference type="ARBA" id="ARBA00010112"/>
    </source>
</evidence>
<dbReference type="InterPro" id="IPR001534">
    <property type="entry name" value="Transthyretin-like"/>
</dbReference>
<sequence length="400" mass="44912">MFIFLALTILPLVLSQEIQPIGGFQNNGGFGSQNGFSSGINSGLGSSPFGNQNQMTYEAKGRLMCGLNFADKVRVVMFDYNNRTTYTYGEAVTDVIGSFTIRGTSQSSFGNSNGMMPYLSISHNCNADGRGISNSRVREGMNEWLKCMQNGSKEYIGDPNETWGNIWRPVKTCEVLPFMQKLPIGDFSNSDETKRSIIPESDEPSVIITLGIGHDVKAEVAIKEKLPEDSKFYGADPMQETNEKLYTEIGGVYFPFAVGAGSGMHTASVLKNGSMTEYYNKNVVHIDLVYFLKSIIRENFIDDLWMDAEGAEYDLMPYFYNGGQFDQAGITICQFNMEAHNADSTMKATFHKFIVRILEDGRYAFFRPVKGAHYRLYFLNFAHPKCVEKYIIQTIKEKEQ</sequence>
<dbReference type="PANTHER" id="PTHR22989">
    <property type="entry name" value="UNCHARACTERIZED DUF13 C.ELEGANS"/>
    <property type="match status" value="1"/>
</dbReference>
<dbReference type="GO" id="GO:0009986">
    <property type="term" value="C:cell surface"/>
    <property type="evidence" value="ECO:0007669"/>
    <property type="project" value="InterPro"/>
</dbReference>
<evidence type="ECO:0000313" key="8">
    <source>
        <dbReference type="Proteomes" id="UP000218231"/>
    </source>
</evidence>
<dbReference type="InterPro" id="IPR006342">
    <property type="entry name" value="FkbM_mtfrase"/>
</dbReference>
<dbReference type="AlphaFoldDB" id="A0A2A2K8X1"/>
<organism evidence="7 8">
    <name type="scientific">Diploscapter pachys</name>
    <dbReference type="NCBI Taxonomy" id="2018661"/>
    <lineage>
        <taxon>Eukaryota</taxon>
        <taxon>Metazoa</taxon>
        <taxon>Ecdysozoa</taxon>
        <taxon>Nematoda</taxon>
        <taxon>Chromadorea</taxon>
        <taxon>Rhabditida</taxon>
        <taxon>Rhabditina</taxon>
        <taxon>Rhabditomorpha</taxon>
        <taxon>Rhabditoidea</taxon>
        <taxon>Rhabditidae</taxon>
        <taxon>Diploscapter</taxon>
    </lineage>
</organism>
<reference evidence="7 8" key="1">
    <citation type="journal article" date="2017" name="Curr. Biol.">
        <title>Genome architecture and evolution of a unichromosomal asexual nematode.</title>
        <authorList>
            <person name="Fradin H."/>
            <person name="Zegar C."/>
            <person name="Gutwein M."/>
            <person name="Lucas J."/>
            <person name="Kovtun M."/>
            <person name="Corcoran D."/>
            <person name="Baugh L.R."/>
            <person name="Kiontke K."/>
            <person name="Gunsalus K."/>
            <person name="Fitch D.H."/>
            <person name="Piano F."/>
        </authorList>
    </citation>
    <scope>NUCLEOTIDE SEQUENCE [LARGE SCALE GENOMIC DNA]</scope>
    <source>
        <strain evidence="7">PF1309</strain>
    </source>
</reference>
<dbReference type="Proteomes" id="UP000218231">
    <property type="component" value="Unassembled WGS sequence"/>
</dbReference>
<proteinExistence type="inferred from homology"/>
<feature type="signal peptide" evidence="5">
    <location>
        <begin position="1"/>
        <end position="15"/>
    </location>
</feature>
<evidence type="ECO:0000313" key="7">
    <source>
        <dbReference type="EMBL" id="PAV70407.1"/>
    </source>
</evidence>
<evidence type="ECO:0000256" key="3">
    <source>
        <dbReference type="ARBA" id="ARBA00022525"/>
    </source>
</evidence>
<accession>A0A2A2K8X1</accession>
<dbReference type="STRING" id="2018661.A0A2A2K8X1"/>
<evidence type="ECO:0000256" key="5">
    <source>
        <dbReference type="SAM" id="SignalP"/>
    </source>
</evidence>
<evidence type="ECO:0000256" key="4">
    <source>
        <dbReference type="ARBA" id="ARBA00022729"/>
    </source>
</evidence>
<dbReference type="Pfam" id="PF05050">
    <property type="entry name" value="Methyltransf_21"/>
    <property type="match status" value="1"/>
</dbReference>
<dbReference type="EMBL" id="LIAE01009280">
    <property type="protein sequence ID" value="PAV70407.1"/>
    <property type="molecule type" value="Genomic_DNA"/>
</dbReference>
<keyword evidence="3" id="KW-0964">Secreted</keyword>
<protein>
    <recommendedName>
        <fullName evidence="6">Methyltransferase FkbM domain-containing protein</fullName>
    </recommendedName>
</protein>
<keyword evidence="8" id="KW-1185">Reference proteome</keyword>
<dbReference type="GO" id="GO:0005576">
    <property type="term" value="C:extracellular region"/>
    <property type="evidence" value="ECO:0007669"/>
    <property type="project" value="UniProtKB-SubCell"/>
</dbReference>
<evidence type="ECO:0000256" key="1">
    <source>
        <dbReference type="ARBA" id="ARBA00004613"/>
    </source>
</evidence>
<keyword evidence="4 5" id="KW-0732">Signal</keyword>